<dbReference type="SUPFAM" id="SSF47384">
    <property type="entry name" value="Homodimeric domain of signal transducing histidine kinase"/>
    <property type="match status" value="1"/>
</dbReference>
<keyword evidence="5" id="KW-0808">Transferase</keyword>
<dbReference type="Pfam" id="PF14417">
    <property type="entry name" value="MEDS"/>
    <property type="match status" value="1"/>
</dbReference>
<dbReference type="InterPro" id="IPR005467">
    <property type="entry name" value="His_kinase_dom"/>
</dbReference>
<dbReference type="PANTHER" id="PTHR43047">
    <property type="entry name" value="TWO-COMPONENT HISTIDINE PROTEIN KINASE"/>
    <property type="match status" value="1"/>
</dbReference>
<dbReference type="InterPro" id="IPR003661">
    <property type="entry name" value="HisK_dim/P_dom"/>
</dbReference>
<keyword evidence="8" id="KW-0175">Coiled coil</keyword>
<sequence>MALASRALRPPDEAGGHVVRFYHEQSLLVDEVVEFACRALRADGSAILIATRAHLAEIVPRIERQHEISPVERGGPAPPRGKFVSLEAEEALAGFMVDGWPDEERFYATIGAVMADAVSAARPRPVHAFGEMVAVLCEAGGYEAALRLELLWNGLARRHAFALFCAYPHALFSETERSGVFERICGAHSRVLPSEVLDRAGDSGTHRLIAQWQQKAAALEREVERRKQAEAALRRRERELADFVLNVPVAAALLAGPQHVFRLANHRYRELAGCPEPIGRVYAEVCPDAQHGGEIIELLTKTYQSGASIQREEYRIDMTRADGAFEPRYFTFRFQPTRSDGEVVDGVIAVAVEVTEQVRTRARFEKSHAERERLVVALERASRAKDEFLAMLGHELRNPLSPIVTALQLMRMRQDGGVSPEQDIIQRQVDHLVRLVDDLLDISRITRGKIELKKRTVSVSEVLTNAVEMASPLLEQRGHRLTVEMVEPDLVWHVDVTRMAQVVSNLLTNAARYTATGGQVRLAAWREADGLVAIAVSDNGIGIASKMLPRVFDLFFQGKRDLDRAEGGLGIGLALVKSLVELHGGTVAAASVGPGRGSEFTIRVPSAVPTLPMASGAPAAGSDRTGGEAVGAASLSRSAQGRRILLVDDNVDGVEALALLLTECGHQAEAVYDPASALKIVNRFSPEIAVIDIGLPVMDGYQLIGRLRAALGGRACLFVALTGYGQEADRDRSRAAGFDYHLVKPLDPPQLLRLVETLPEQAASGENEHVQP</sequence>
<dbReference type="SUPFAM" id="SSF55785">
    <property type="entry name" value="PYP-like sensor domain (PAS domain)"/>
    <property type="match status" value="1"/>
</dbReference>
<feature type="modified residue" description="4-aspartylphosphate" evidence="7">
    <location>
        <position position="692"/>
    </location>
</feature>
<evidence type="ECO:0000256" key="1">
    <source>
        <dbReference type="ARBA" id="ARBA00000085"/>
    </source>
</evidence>
<dbReference type="SMART" id="SM00387">
    <property type="entry name" value="HATPase_c"/>
    <property type="match status" value="1"/>
</dbReference>
<evidence type="ECO:0000256" key="6">
    <source>
        <dbReference type="ARBA" id="ARBA00022777"/>
    </source>
</evidence>
<comment type="subcellular location">
    <subcellularLocation>
        <location evidence="2">Cell inner membrane</location>
        <topology evidence="2">Multi-pass membrane protein</topology>
    </subcellularLocation>
</comment>
<feature type="domain" description="Histidine kinase" evidence="9">
    <location>
        <begin position="391"/>
        <end position="608"/>
    </location>
</feature>
<dbReference type="Gene3D" id="3.30.565.10">
    <property type="entry name" value="Histidine kinase-like ATPase, C-terminal domain"/>
    <property type="match status" value="1"/>
</dbReference>
<dbReference type="PANTHER" id="PTHR43047:SF72">
    <property type="entry name" value="OSMOSENSING HISTIDINE PROTEIN KINASE SLN1"/>
    <property type="match status" value="1"/>
</dbReference>
<name>A0A1X7CHK8_TRICW</name>
<dbReference type="FunFam" id="3.30.565.10:FF:000006">
    <property type="entry name" value="Sensor histidine kinase WalK"/>
    <property type="match status" value="1"/>
</dbReference>
<dbReference type="PROSITE" id="PS50109">
    <property type="entry name" value="HIS_KIN"/>
    <property type="match status" value="1"/>
</dbReference>
<dbReference type="CDD" id="cd00075">
    <property type="entry name" value="HATPase"/>
    <property type="match status" value="1"/>
</dbReference>
<dbReference type="InterPro" id="IPR035965">
    <property type="entry name" value="PAS-like_dom_sf"/>
</dbReference>
<dbReference type="Gene3D" id="1.10.287.130">
    <property type="match status" value="1"/>
</dbReference>
<dbReference type="CDD" id="cd17580">
    <property type="entry name" value="REC_2_DhkD-like"/>
    <property type="match status" value="1"/>
</dbReference>
<dbReference type="InterPro" id="IPR036890">
    <property type="entry name" value="HATPase_C_sf"/>
</dbReference>
<dbReference type="Gene3D" id="3.30.450.20">
    <property type="entry name" value="PAS domain"/>
    <property type="match status" value="1"/>
</dbReference>
<dbReference type="SMART" id="SM00448">
    <property type="entry name" value="REC"/>
    <property type="match status" value="1"/>
</dbReference>
<comment type="catalytic activity">
    <reaction evidence="1">
        <text>ATP + protein L-histidine = ADP + protein N-phospho-L-histidine.</text>
        <dbReference type="EC" id="2.7.13.3"/>
    </reaction>
</comment>
<keyword evidence="12" id="KW-1185">Reference proteome</keyword>
<dbReference type="Pfam" id="PF02518">
    <property type="entry name" value="HATPase_c"/>
    <property type="match status" value="1"/>
</dbReference>
<dbReference type="OrthoDB" id="9768069at2"/>
<dbReference type="InterPro" id="IPR001789">
    <property type="entry name" value="Sig_transdc_resp-reg_receiver"/>
</dbReference>
<dbReference type="GO" id="GO:0009927">
    <property type="term" value="F:histidine phosphotransfer kinase activity"/>
    <property type="evidence" value="ECO:0007669"/>
    <property type="project" value="TreeGrafter"/>
</dbReference>
<dbReference type="Pfam" id="PF00072">
    <property type="entry name" value="Response_reg"/>
    <property type="match status" value="1"/>
</dbReference>
<dbReference type="Proteomes" id="UP000192911">
    <property type="component" value="Unassembled WGS sequence"/>
</dbReference>
<evidence type="ECO:0000256" key="2">
    <source>
        <dbReference type="ARBA" id="ARBA00004429"/>
    </source>
</evidence>
<accession>A0A1X7CHK8</accession>
<feature type="domain" description="Response regulatory" evidence="10">
    <location>
        <begin position="643"/>
        <end position="759"/>
    </location>
</feature>
<evidence type="ECO:0000256" key="8">
    <source>
        <dbReference type="SAM" id="Coils"/>
    </source>
</evidence>
<gene>
    <name evidence="11" type="ORF">SAMN06295900_101365</name>
</gene>
<evidence type="ECO:0000256" key="7">
    <source>
        <dbReference type="PROSITE-ProRule" id="PRU00169"/>
    </source>
</evidence>
<dbReference type="Gene3D" id="3.40.50.2300">
    <property type="match status" value="1"/>
</dbReference>
<dbReference type="InterPro" id="IPR003594">
    <property type="entry name" value="HATPase_dom"/>
</dbReference>
<protein>
    <recommendedName>
        <fullName evidence="3">histidine kinase</fullName>
        <ecNumber evidence="3">2.7.13.3</ecNumber>
    </recommendedName>
</protein>
<evidence type="ECO:0000313" key="12">
    <source>
        <dbReference type="Proteomes" id="UP000192911"/>
    </source>
</evidence>
<keyword evidence="4 7" id="KW-0597">Phosphoprotein</keyword>
<organism evidence="11 12">
    <name type="scientific">Trinickia caryophylli</name>
    <name type="common">Paraburkholderia caryophylli</name>
    <dbReference type="NCBI Taxonomy" id="28094"/>
    <lineage>
        <taxon>Bacteria</taxon>
        <taxon>Pseudomonadati</taxon>
        <taxon>Pseudomonadota</taxon>
        <taxon>Betaproteobacteria</taxon>
        <taxon>Burkholderiales</taxon>
        <taxon>Burkholderiaceae</taxon>
        <taxon>Trinickia</taxon>
    </lineage>
</organism>
<feature type="coiled-coil region" evidence="8">
    <location>
        <begin position="209"/>
        <end position="246"/>
    </location>
</feature>
<dbReference type="InterPro" id="IPR036097">
    <property type="entry name" value="HisK_dim/P_sf"/>
</dbReference>
<evidence type="ECO:0000256" key="5">
    <source>
        <dbReference type="ARBA" id="ARBA00022679"/>
    </source>
</evidence>
<dbReference type="AlphaFoldDB" id="A0A1X7CHK8"/>
<proteinExistence type="predicted"/>
<dbReference type="Pfam" id="PF08448">
    <property type="entry name" value="PAS_4"/>
    <property type="match status" value="1"/>
</dbReference>
<dbReference type="GO" id="GO:0000155">
    <property type="term" value="F:phosphorelay sensor kinase activity"/>
    <property type="evidence" value="ECO:0007669"/>
    <property type="project" value="InterPro"/>
</dbReference>
<dbReference type="PROSITE" id="PS50110">
    <property type="entry name" value="RESPONSE_REGULATORY"/>
    <property type="match status" value="1"/>
</dbReference>
<dbReference type="InterPro" id="IPR011006">
    <property type="entry name" value="CheY-like_superfamily"/>
</dbReference>
<evidence type="ECO:0000256" key="3">
    <source>
        <dbReference type="ARBA" id="ARBA00012438"/>
    </source>
</evidence>
<dbReference type="SUPFAM" id="SSF55874">
    <property type="entry name" value="ATPase domain of HSP90 chaperone/DNA topoisomerase II/histidine kinase"/>
    <property type="match status" value="1"/>
</dbReference>
<dbReference type="SUPFAM" id="SSF52172">
    <property type="entry name" value="CheY-like"/>
    <property type="match status" value="1"/>
</dbReference>
<dbReference type="EMBL" id="FXAH01000001">
    <property type="protein sequence ID" value="SME96239.1"/>
    <property type="molecule type" value="Genomic_DNA"/>
</dbReference>
<dbReference type="GO" id="GO:0005886">
    <property type="term" value="C:plasma membrane"/>
    <property type="evidence" value="ECO:0007669"/>
    <property type="project" value="UniProtKB-SubCell"/>
</dbReference>
<dbReference type="RefSeq" id="WP_085223695.1">
    <property type="nucleotide sequence ID" value="NZ_BSQD01000001.1"/>
</dbReference>
<keyword evidence="6 11" id="KW-0418">Kinase</keyword>
<evidence type="ECO:0000259" key="9">
    <source>
        <dbReference type="PROSITE" id="PS50109"/>
    </source>
</evidence>
<dbReference type="Pfam" id="PF00512">
    <property type="entry name" value="HisKA"/>
    <property type="match status" value="1"/>
</dbReference>
<dbReference type="PRINTS" id="PR00344">
    <property type="entry name" value="BCTRLSENSOR"/>
</dbReference>
<dbReference type="GeneID" id="95549159"/>
<dbReference type="STRING" id="28094.SAMN06295900_101365"/>
<dbReference type="InterPro" id="IPR004358">
    <property type="entry name" value="Sig_transdc_His_kin-like_C"/>
</dbReference>
<dbReference type="InterPro" id="IPR025847">
    <property type="entry name" value="MEDS_domain"/>
</dbReference>
<evidence type="ECO:0000256" key="4">
    <source>
        <dbReference type="ARBA" id="ARBA00022553"/>
    </source>
</evidence>
<dbReference type="EC" id="2.7.13.3" evidence="3"/>
<evidence type="ECO:0000313" key="11">
    <source>
        <dbReference type="EMBL" id="SME96239.1"/>
    </source>
</evidence>
<dbReference type="CDD" id="cd00082">
    <property type="entry name" value="HisKA"/>
    <property type="match status" value="1"/>
</dbReference>
<dbReference type="SMART" id="SM00388">
    <property type="entry name" value="HisKA"/>
    <property type="match status" value="1"/>
</dbReference>
<dbReference type="InterPro" id="IPR013656">
    <property type="entry name" value="PAS_4"/>
</dbReference>
<reference evidence="12" key="1">
    <citation type="submission" date="2017-04" db="EMBL/GenBank/DDBJ databases">
        <authorList>
            <person name="Varghese N."/>
            <person name="Submissions S."/>
        </authorList>
    </citation>
    <scope>NUCLEOTIDE SEQUENCE [LARGE SCALE GENOMIC DNA]</scope>
    <source>
        <strain evidence="12">Ballard 720</strain>
    </source>
</reference>
<evidence type="ECO:0000259" key="10">
    <source>
        <dbReference type="PROSITE" id="PS50110"/>
    </source>
</evidence>